<sequence>MAEWSGGWTVRLMILSGRRSLALAAAVLPTLALTTVLASSTPASASGPSCGSRYALRSTQRMYINSSLRGYLKVYYNSSNGYNCALVVRKGSMPLYSAKLKLCVYNKARTKYGSCKTDGYGKRYSWYAGPVYVYAPHRCLYVYGSINTNSWTKVEVTGKKVLCG</sequence>
<evidence type="ECO:0000313" key="2">
    <source>
        <dbReference type="Proteomes" id="UP001500212"/>
    </source>
</evidence>
<evidence type="ECO:0000313" key="1">
    <source>
        <dbReference type="EMBL" id="GAA4609400.1"/>
    </source>
</evidence>
<proteinExistence type="predicted"/>
<organism evidence="1 2">
    <name type="scientific">Actinoallomurus liliacearum</name>
    <dbReference type="NCBI Taxonomy" id="1080073"/>
    <lineage>
        <taxon>Bacteria</taxon>
        <taxon>Bacillati</taxon>
        <taxon>Actinomycetota</taxon>
        <taxon>Actinomycetes</taxon>
        <taxon>Streptosporangiales</taxon>
        <taxon>Thermomonosporaceae</taxon>
        <taxon>Actinoallomurus</taxon>
    </lineage>
</organism>
<protein>
    <recommendedName>
        <fullName evidence="3">Spore-associated protein A</fullName>
    </recommendedName>
</protein>
<dbReference type="Proteomes" id="UP001500212">
    <property type="component" value="Unassembled WGS sequence"/>
</dbReference>
<name>A0ABP8TP46_9ACTN</name>
<gene>
    <name evidence="1" type="ORF">GCM10023195_37870</name>
</gene>
<evidence type="ECO:0008006" key="3">
    <source>
        <dbReference type="Google" id="ProtNLM"/>
    </source>
</evidence>
<reference evidence="2" key="1">
    <citation type="journal article" date="2019" name="Int. J. Syst. Evol. Microbiol.">
        <title>The Global Catalogue of Microorganisms (GCM) 10K type strain sequencing project: providing services to taxonomists for standard genome sequencing and annotation.</title>
        <authorList>
            <consortium name="The Broad Institute Genomics Platform"/>
            <consortium name="The Broad Institute Genome Sequencing Center for Infectious Disease"/>
            <person name="Wu L."/>
            <person name="Ma J."/>
        </authorList>
    </citation>
    <scope>NUCLEOTIDE SEQUENCE [LARGE SCALE GENOMIC DNA]</scope>
    <source>
        <strain evidence="2">JCM 17938</strain>
    </source>
</reference>
<dbReference type="EMBL" id="BAABHJ010000008">
    <property type="protein sequence ID" value="GAA4609400.1"/>
    <property type="molecule type" value="Genomic_DNA"/>
</dbReference>
<comment type="caution">
    <text evidence="1">The sequence shown here is derived from an EMBL/GenBank/DDBJ whole genome shotgun (WGS) entry which is preliminary data.</text>
</comment>
<accession>A0ABP8TP46</accession>
<keyword evidence="2" id="KW-1185">Reference proteome</keyword>